<reference evidence="2" key="2">
    <citation type="submission" date="2020-09" db="EMBL/GenBank/DDBJ databases">
        <authorList>
            <person name="Sun Q."/>
            <person name="Ohkuma M."/>
        </authorList>
    </citation>
    <scope>NUCLEOTIDE SEQUENCE</scope>
    <source>
        <strain evidence="2">JCM 4386</strain>
    </source>
</reference>
<dbReference type="EMBL" id="BMTL01000008">
    <property type="protein sequence ID" value="GGR83614.1"/>
    <property type="molecule type" value="Genomic_DNA"/>
</dbReference>
<proteinExistence type="predicted"/>
<evidence type="ECO:0000313" key="2">
    <source>
        <dbReference type="EMBL" id="GGR83614.1"/>
    </source>
</evidence>
<evidence type="ECO:0000259" key="1">
    <source>
        <dbReference type="Pfam" id="PF00144"/>
    </source>
</evidence>
<dbReference type="SUPFAM" id="SSF56601">
    <property type="entry name" value="beta-lactamase/transpeptidase-like"/>
    <property type="match status" value="1"/>
</dbReference>
<organism evidence="2 3">
    <name type="scientific">Streptomyces humidus</name>
    <dbReference type="NCBI Taxonomy" id="52259"/>
    <lineage>
        <taxon>Bacteria</taxon>
        <taxon>Bacillati</taxon>
        <taxon>Actinomycetota</taxon>
        <taxon>Actinomycetes</taxon>
        <taxon>Kitasatosporales</taxon>
        <taxon>Streptomycetaceae</taxon>
        <taxon>Streptomyces</taxon>
    </lineage>
</organism>
<dbReference type="RefSeq" id="WP_190149147.1">
    <property type="nucleotide sequence ID" value="NZ_BMTL01000008.1"/>
</dbReference>
<gene>
    <name evidence="2" type="ORF">GCM10010269_23420</name>
</gene>
<dbReference type="AlphaFoldDB" id="A0A918FTU5"/>
<name>A0A918FTU5_9ACTN</name>
<dbReference type="Pfam" id="PF00144">
    <property type="entry name" value="Beta-lactamase"/>
    <property type="match status" value="1"/>
</dbReference>
<sequence>MSDEQDTLSEFVEATATKFGVPGVAVGVWVDGREVYGFHGVTSVENPLPVDQDTLFVLGSVTKPFTATALMRLVAEGRVELDKPVRRYVPELVLPDERAAAEITVLQLLNHTAGLDWRMSVDTGEGDDALAAYVAKMSESELIAPPGARASYSQVGYNLAGRIIEMVTGLTYEQAIASLLFEPLGLSHTSFATNDVITRRFAVGHNVGEDATPAVARQWKDSRGNNPGGGCASSVTDMLRWARFHLGDGRAQDGAQVLPAEVLQQMQVQTVELRGSTLGDAFGICWFLRDVDGVRTVGHGGSANGQFAELLIVPERNFAVVSLSNAGPDGGLAFNQAAVRWALEHYLGVVDRDPEPLPYDEEQAGEVVGSYANDMMALTIATDGAGLTIACGIKPEIRAAADTELPPDLPPADLGLLPGDADEYIVTGGGLKGQRGFFTRDENGVITGVDLAGRLFNRVPMASK</sequence>
<comment type="caution">
    <text evidence="2">The sequence shown here is derived from an EMBL/GenBank/DDBJ whole genome shotgun (WGS) entry which is preliminary data.</text>
</comment>
<protein>
    <recommendedName>
        <fullName evidence="1">Beta-lactamase-related domain-containing protein</fullName>
    </recommendedName>
</protein>
<dbReference type="InterPro" id="IPR012338">
    <property type="entry name" value="Beta-lactam/transpept-like"/>
</dbReference>
<accession>A0A918FTU5</accession>
<dbReference type="Proteomes" id="UP000606194">
    <property type="component" value="Unassembled WGS sequence"/>
</dbReference>
<keyword evidence="3" id="KW-1185">Reference proteome</keyword>
<feature type="domain" description="Beta-lactamase-related" evidence="1">
    <location>
        <begin position="12"/>
        <end position="332"/>
    </location>
</feature>
<dbReference type="PANTHER" id="PTHR43283">
    <property type="entry name" value="BETA-LACTAMASE-RELATED"/>
    <property type="match status" value="1"/>
</dbReference>
<dbReference type="InterPro" id="IPR001466">
    <property type="entry name" value="Beta-lactam-related"/>
</dbReference>
<reference evidence="2" key="1">
    <citation type="journal article" date="2014" name="Int. J. Syst. Evol. Microbiol.">
        <title>Complete genome sequence of Corynebacterium casei LMG S-19264T (=DSM 44701T), isolated from a smear-ripened cheese.</title>
        <authorList>
            <consortium name="US DOE Joint Genome Institute (JGI-PGF)"/>
            <person name="Walter F."/>
            <person name="Albersmeier A."/>
            <person name="Kalinowski J."/>
            <person name="Ruckert C."/>
        </authorList>
    </citation>
    <scope>NUCLEOTIDE SEQUENCE</scope>
    <source>
        <strain evidence="2">JCM 4386</strain>
    </source>
</reference>
<dbReference type="PANTHER" id="PTHR43283:SF3">
    <property type="entry name" value="BETA-LACTAMASE FAMILY PROTEIN (AFU_ORTHOLOGUE AFUA_5G07500)"/>
    <property type="match status" value="1"/>
</dbReference>
<dbReference type="InterPro" id="IPR050789">
    <property type="entry name" value="Diverse_Enzym_Activities"/>
</dbReference>
<evidence type="ECO:0000313" key="3">
    <source>
        <dbReference type="Proteomes" id="UP000606194"/>
    </source>
</evidence>
<dbReference type="Gene3D" id="3.40.710.10">
    <property type="entry name" value="DD-peptidase/beta-lactamase superfamily"/>
    <property type="match status" value="1"/>
</dbReference>